<proteinExistence type="predicted"/>
<gene>
    <name evidence="2" type="ORF">EKG83_21610</name>
</gene>
<evidence type="ECO:0000313" key="2">
    <source>
        <dbReference type="EMBL" id="QFZ19681.1"/>
    </source>
</evidence>
<dbReference type="OrthoDB" id="4310309at2"/>
<reference evidence="3" key="1">
    <citation type="journal article" date="2021" name="Curr. Microbiol.">
        <title>Complete genome of nocamycin-producing strain Saccharothrix syringae NRRL B-16468 reveals the biosynthetic potential for secondary metabolites.</title>
        <authorList>
            <person name="Mo X."/>
            <person name="Yang S."/>
        </authorList>
    </citation>
    <scope>NUCLEOTIDE SEQUENCE [LARGE SCALE GENOMIC DNA]</scope>
    <source>
        <strain evidence="3">ATCC 51364 / DSM 43886 / JCM 6844 / KCTC 9398 / NBRC 14523 / NRRL B-16468 / INA 2240</strain>
    </source>
</reference>
<accession>A0A5Q0H096</accession>
<dbReference type="KEGG" id="ssyi:EKG83_21610"/>
<organism evidence="2 3">
    <name type="scientific">Saccharothrix syringae</name>
    <name type="common">Nocardiopsis syringae</name>
    <dbReference type="NCBI Taxonomy" id="103733"/>
    <lineage>
        <taxon>Bacteria</taxon>
        <taxon>Bacillati</taxon>
        <taxon>Actinomycetota</taxon>
        <taxon>Actinomycetes</taxon>
        <taxon>Pseudonocardiales</taxon>
        <taxon>Pseudonocardiaceae</taxon>
        <taxon>Saccharothrix</taxon>
    </lineage>
</organism>
<keyword evidence="3" id="KW-1185">Reference proteome</keyword>
<dbReference type="EMBL" id="CP034550">
    <property type="protein sequence ID" value="QFZ19681.1"/>
    <property type="molecule type" value="Genomic_DNA"/>
</dbReference>
<dbReference type="Proteomes" id="UP000325787">
    <property type="component" value="Chromosome"/>
</dbReference>
<sequence length="385" mass="39323">MTGRYKAIVATGVVALGVLAPASPASAAAPRLVDLGPGDALALNDHDVVVGYSRDGEPPYATHAVKWDRDGHGARLALPPGGDISSTAVAVNDAGLIAGNQGMPPYSRAVRWDAGGNPALLESSWRSSEAIAMNEHGVVVGIDGDGTGTNVAVRWDTGGHRTELPTLPPYASCAPKAINDDGTAAGTCYTGIPGGMLETRAARWDRDGHVVELGPLPGGRSSSAVGIDDRGVVVGQAVGADGVYRAVRWDRDGRIEELGVGAELQISEAVAVNGRGTAVGNALPVDGAYRGVRWDRHGRPTLLEATAGSMRAVAVNEHGAVVGLVVGAGFQHALRWDRAGRVTDLGALPGSTVSGARRVNGGGTVIGWGFGPGDVGQTRALMWLG</sequence>
<evidence type="ECO:0000256" key="1">
    <source>
        <dbReference type="SAM" id="SignalP"/>
    </source>
</evidence>
<protein>
    <recommendedName>
        <fullName evidence="4">HAF repeat-containing protein</fullName>
    </recommendedName>
</protein>
<feature type="chain" id="PRO_5025029155" description="HAF repeat-containing protein" evidence="1">
    <location>
        <begin position="28"/>
        <end position="385"/>
    </location>
</feature>
<name>A0A5Q0H096_SACSY</name>
<feature type="signal peptide" evidence="1">
    <location>
        <begin position="1"/>
        <end position="27"/>
    </location>
</feature>
<evidence type="ECO:0000313" key="3">
    <source>
        <dbReference type="Proteomes" id="UP000325787"/>
    </source>
</evidence>
<keyword evidence="1" id="KW-0732">Signal</keyword>
<dbReference type="AlphaFoldDB" id="A0A5Q0H096"/>
<evidence type="ECO:0008006" key="4">
    <source>
        <dbReference type="Google" id="ProtNLM"/>
    </source>
</evidence>
<dbReference type="RefSeq" id="WP_153278279.1">
    <property type="nucleotide sequence ID" value="NZ_CP034550.1"/>
</dbReference>